<evidence type="ECO:0000256" key="3">
    <source>
        <dbReference type="SAM" id="MobiDB-lite"/>
    </source>
</evidence>
<feature type="compositionally biased region" description="Basic residues" evidence="3">
    <location>
        <begin position="378"/>
        <end position="393"/>
    </location>
</feature>
<dbReference type="AlphaFoldDB" id="A0A158QC85"/>
<keyword evidence="1" id="KW-0802">TPR repeat</keyword>
<feature type="compositionally biased region" description="Basic and acidic residues" evidence="3">
    <location>
        <begin position="72"/>
        <end position="81"/>
    </location>
</feature>
<dbReference type="InterPro" id="IPR043195">
    <property type="entry name" value="TTC12"/>
</dbReference>
<evidence type="ECO:0000256" key="1">
    <source>
        <dbReference type="PROSITE-ProRule" id="PRU00339"/>
    </source>
</evidence>
<feature type="coiled-coil region" evidence="2">
    <location>
        <begin position="90"/>
        <end position="117"/>
    </location>
</feature>
<dbReference type="PANTHER" id="PTHR46540">
    <property type="entry name" value="TETRATRICOPEPTIDE REPEAT PROTEIN 12"/>
    <property type="match status" value="1"/>
</dbReference>
<sequence>MIESHLTDEDYVKLSEVDKVAELVSKLSSPDADVSTKALKEADEHLEKIKGKEKDGSNRTVINKSSDSGFSESHRTKTDCTNKEDMSVAAFKAEVEADAAERSRRRAEKKARAEECKCRANEYFKVGDVDTAIQFYSKAIDFLPDWSLLYNNRAQAYLRAGRPELALADCDMALRLLPSEPKKSPTDFGDDADAAKEANMQASKACLRRGKALLVLRRPRDALRAYVDSRAYFAFTKNPATGVLPDPESDDWPSFLKEGVAQVEAAIAAESLDSQSSAELSLTGNEGPMPLKPTEDRFLRLIVEATVTGKDIRQYTKTLRQMAALLSAASVAEGLSESDMTVNGKLSEAESAPKVTITPQVSPQGDQKLRANQNGGKRGGKRRGKNNSQKHHQQFQQQSKVVEVQPANNELATLAKLQSYFRVRNGFRMLQSQMERFDASDVVKYFRRPVDGFPTRSNELNMNVDDTLAMLDHLLSLIILANELVRDCGENQRRLVETMPKFFSTLLVDCLNVSSFYAKLRDSAMSTDLKTRITQELQLNHLLGLLQCTACDLIALMSREASGREGLLTHPGPAVLLSALATCLSDALGLPITNSPSPSTTSLFRQTFKLQTSSAQQRSLADCFATQTVAATAKILENITKSPRFFSMVHSSDCFTSLQNVVEAAIAPGPSASTSAPVTCLSTLLDSLSAASDDPFLRRSMISKPNFLLNLTKCATRHLPLMVDESHTALVGSICRLIHNFLSGDSRPVLQREEMEALLNLVGEILDAPNCSNLVSVSIALLGRFLPYCREELLLCATQLENECRLFLQVTKWAHSGKEVPQEPKNKKSPDTSFPSVPQVKGRVQLLISIICSCSCLSFSSSSLLENAPTPLVPTTVNGVTKVYESTESLTSHRLRGAVHALSAITRAKDCEDVRIAIGDDRLVSRKVAQLLRARATPTREAEKEAPPYDEPLAASACLILEACVDDTVLAENLIGTTVMTDLLKLIKSAKKAQTKKNASCVIARLCMASHIHREEAHSLNAMSYLQHFNSWSVPSYYPYERQPGMLF</sequence>
<dbReference type="SUPFAM" id="SSF48452">
    <property type="entry name" value="TPR-like"/>
    <property type="match status" value="1"/>
</dbReference>
<dbReference type="PROSITE" id="PS50005">
    <property type="entry name" value="TPR"/>
    <property type="match status" value="1"/>
</dbReference>
<feature type="compositionally biased region" description="Basic and acidic residues" evidence="3">
    <location>
        <begin position="47"/>
        <end position="57"/>
    </location>
</feature>
<dbReference type="InterPro" id="IPR011990">
    <property type="entry name" value="TPR-like_helical_dom_sf"/>
</dbReference>
<dbReference type="OrthoDB" id="2017782at2759"/>
<feature type="region of interest" description="Disordered" evidence="3">
    <location>
        <begin position="347"/>
        <end position="400"/>
    </location>
</feature>
<dbReference type="WBParaSite" id="HDID_0000111201-mRNA-1">
    <property type="protein sequence ID" value="HDID_0000111201-mRNA-1"/>
    <property type="gene ID" value="HDID_0000111201"/>
</dbReference>
<feature type="compositionally biased region" description="Polar residues" evidence="3">
    <location>
        <begin position="357"/>
        <end position="373"/>
    </location>
</feature>
<dbReference type="STRING" id="6216.A0A158QC85"/>
<evidence type="ECO:0000313" key="5">
    <source>
        <dbReference type="Proteomes" id="UP000274504"/>
    </source>
</evidence>
<dbReference type="Proteomes" id="UP000274504">
    <property type="component" value="Unassembled WGS sequence"/>
</dbReference>
<accession>A0A158QC85</accession>
<dbReference type="GO" id="GO:0005737">
    <property type="term" value="C:cytoplasm"/>
    <property type="evidence" value="ECO:0007669"/>
    <property type="project" value="TreeGrafter"/>
</dbReference>
<dbReference type="SMART" id="SM00028">
    <property type="entry name" value="TPR"/>
    <property type="match status" value="3"/>
</dbReference>
<keyword evidence="2" id="KW-0175">Coiled coil</keyword>
<dbReference type="InterPro" id="IPR019734">
    <property type="entry name" value="TPR_rpt"/>
</dbReference>
<evidence type="ECO:0000313" key="4">
    <source>
        <dbReference type="EMBL" id="VDL18574.1"/>
    </source>
</evidence>
<feature type="region of interest" description="Disordered" evidence="3">
    <location>
        <begin position="47"/>
        <end position="81"/>
    </location>
</feature>
<feature type="repeat" description="TPR" evidence="1">
    <location>
        <begin position="113"/>
        <end position="146"/>
    </location>
</feature>
<dbReference type="PANTHER" id="PTHR46540:SF1">
    <property type="entry name" value="TETRATRICOPEPTIDE REPEAT PROTEIN 12"/>
    <property type="match status" value="1"/>
</dbReference>
<reference evidence="4 5" key="2">
    <citation type="submission" date="2018-11" db="EMBL/GenBank/DDBJ databases">
        <authorList>
            <consortium name="Pathogen Informatics"/>
        </authorList>
    </citation>
    <scope>NUCLEOTIDE SEQUENCE [LARGE SCALE GENOMIC DNA]</scope>
</reference>
<reference evidence="6" key="1">
    <citation type="submission" date="2016-04" db="UniProtKB">
        <authorList>
            <consortium name="WormBaseParasite"/>
        </authorList>
    </citation>
    <scope>IDENTIFICATION</scope>
</reference>
<dbReference type="GO" id="GO:0007288">
    <property type="term" value="P:sperm axoneme assembly"/>
    <property type="evidence" value="ECO:0007669"/>
    <property type="project" value="TreeGrafter"/>
</dbReference>
<protein>
    <submittedName>
        <fullName evidence="6">TPR_REGION domain-containing protein</fullName>
    </submittedName>
</protein>
<dbReference type="Gene3D" id="1.25.40.10">
    <property type="entry name" value="Tetratricopeptide repeat domain"/>
    <property type="match status" value="1"/>
</dbReference>
<evidence type="ECO:0000256" key="2">
    <source>
        <dbReference type="SAM" id="Coils"/>
    </source>
</evidence>
<evidence type="ECO:0000313" key="6">
    <source>
        <dbReference type="WBParaSite" id="HDID_0000111201-mRNA-1"/>
    </source>
</evidence>
<dbReference type="EMBL" id="UYSG01000187">
    <property type="protein sequence ID" value="VDL18574.1"/>
    <property type="molecule type" value="Genomic_DNA"/>
</dbReference>
<feature type="compositionally biased region" description="Polar residues" evidence="3">
    <location>
        <begin position="58"/>
        <end position="71"/>
    </location>
</feature>
<gene>
    <name evidence="4" type="ORF">HDID_LOCUS1113</name>
</gene>
<dbReference type="GO" id="GO:0005813">
    <property type="term" value="C:centrosome"/>
    <property type="evidence" value="ECO:0007669"/>
    <property type="project" value="TreeGrafter"/>
</dbReference>
<name>A0A158QC85_HYMDI</name>
<proteinExistence type="predicted"/>
<organism evidence="6">
    <name type="scientific">Hymenolepis diminuta</name>
    <name type="common">Rat tapeworm</name>
    <dbReference type="NCBI Taxonomy" id="6216"/>
    <lineage>
        <taxon>Eukaryota</taxon>
        <taxon>Metazoa</taxon>
        <taxon>Spiralia</taxon>
        <taxon>Lophotrochozoa</taxon>
        <taxon>Platyhelminthes</taxon>
        <taxon>Cestoda</taxon>
        <taxon>Eucestoda</taxon>
        <taxon>Cyclophyllidea</taxon>
        <taxon>Hymenolepididae</taxon>
        <taxon>Hymenolepis</taxon>
    </lineage>
</organism>
<dbReference type="GO" id="GO:0070286">
    <property type="term" value="P:axonemal dynein complex assembly"/>
    <property type="evidence" value="ECO:0007669"/>
    <property type="project" value="TreeGrafter"/>
</dbReference>